<dbReference type="Pfam" id="PF08432">
    <property type="entry name" value="Vfa1"/>
    <property type="match status" value="1"/>
</dbReference>
<dbReference type="RefSeq" id="XP_013025945.1">
    <property type="nucleotide sequence ID" value="XM_013170491.1"/>
</dbReference>
<dbReference type="PANTHER" id="PTHR28218">
    <property type="entry name" value="VPS4-ASSOCIATED PROTEIN 1"/>
    <property type="match status" value="1"/>
</dbReference>
<feature type="region of interest" description="Disordered" evidence="1">
    <location>
        <begin position="45"/>
        <end position="128"/>
    </location>
</feature>
<dbReference type="OrthoDB" id="2158714at2759"/>
<dbReference type="Proteomes" id="UP000015464">
    <property type="component" value="Unassembled WGS sequence"/>
</dbReference>
<proteinExistence type="predicted"/>
<feature type="compositionally biased region" description="Basic and acidic residues" evidence="1">
    <location>
        <begin position="76"/>
        <end position="91"/>
    </location>
</feature>
<dbReference type="GO" id="GO:0005768">
    <property type="term" value="C:endosome"/>
    <property type="evidence" value="ECO:0007669"/>
    <property type="project" value="TreeGrafter"/>
</dbReference>
<dbReference type="PANTHER" id="PTHR28218:SF1">
    <property type="entry name" value="VPS4-ASSOCIATED PROTEIN 1"/>
    <property type="match status" value="1"/>
</dbReference>
<reference evidence="2 3" key="1">
    <citation type="journal article" date="2011" name="Science">
        <title>Comparative functional genomics of the fission yeasts.</title>
        <authorList>
            <person name="Rhind N."/>
            <person name="Chen Z."/>
            <person name="Yassour M."/>
            <person name="Thompson D.A."/>
            <person name="Haas B.J."/>
            <person name="Habib N."/>
            <person name="Wapinski I."/>
            <person name="Roy S."/>
            <person name="Lin M.F."/>
            <person name="Heiman D.I."/>
            <person name="Young S.K."/>
            <person name="Furuya K."/>
            <person name="Guo Y."/>
            <person name="Pidoux A."/>
            <person name="Chen H.M."/>
            <person name="Robbertse B."/>
            <person name="Goldberg J.M."/>
            <person name="Aoki K."/>
            <person name="Bayne E.H."/>
            <person name="Berlin A.M."/>
            <person name="Desjardins C.A."/>
            <person name="Dobbs E."/>
            <person name="Dukaj L."/>
            <person name="Fan L."/>
            <person name="FitzGerald M.G."/>
            <person name="French C."/>
            <person name="Gujja S."/>
            <person name="Hansen K."/>
            <person name="Keifenheim D."/>
            <person name="Levin J.Z."/>
            <person name="Mosher R.A."/>
            <person name="Mueller C.A."/>
            <person name="Pfiffner J."/>
            <person name="Priest M."/>
            <person name="Russ C."/>
            <person name="Smialowska A."/>
            <person name="Swoboda P."/>
            <person name="Sykes S.M."/>
            <person name="Vaughn M."/>
            <person name="Vengrova S."/>
            <person name="Yoder R."/>
            <person name="Zeng Q."/>
            <person name="Allshire R."/>
            <person name="Baulcombe D."/>
            <person name="Birren B.W."/>
            <person name="Brown W."/>
            <person name="Ekwall K."/>
            <person name="Kellis M."/>
            <person name="Leatherwood J."/>
            <person name="Levin H."/>
            <person name="Margalit H."/>
            <person name="Martienssen R."/>
            <person name="Nieduszynski C.A."/>
            <person name="Spatafora J.W."/>
            <person name="Friedman N."/>
            <person name="Dalgaard J.Z."/>
            <person name="Baumann P."/>
            <person name="Niki H."/>
            <person name="Regev A."/>
            <person name="Nusbaum C."/>
        </authorList>
    </citation>
    <scope>NUCLEOTIDE SEQUENCE [LARGE SCALE GENOMIC DNA]</scope>
    <source>
        <strain evidence="3">OY26 / ATCC MYA-4695 / CBS 11777 / NBRC 106824 / NRRL Y48691</strain>
    </source>
</reference>
<sequence length="175" mass="19554">MGTDYKITIRFQTLEDANAYQGISFYTCFNHLEDRGFATLTYDPHSKPLSMPKVDETSTSTEKNHHFEEQTNGSNPRKDRVEKSEGDHESPGHIFDSNGSAKVCDVNPIETRSPSSKSSPSISSGAKMSGRQYVLHRDIFQMRLQFHANLAAQRKTRQLLNSGKGLPSPPSKPLP</sequence>
<dbReference type="EMBL" id="KE546996">
    <property type="protein sequence ID" value="EPY49232.1"/>
    <property type="molecule type" value="Genomic_DNA"/>
</dbReference>
<dbReference type="GeneID" id="25038727"/>
<feature type="compositionally biased region" description="Low complexity" evidence="1">
    <location>
        <begin position="113"/>
        <end position="124"/>
    </location>
</feature>
<evidence type="ECO:0000256" key="1">
    <source>
        <dbReference type="SAM" id="MobiDB-lite"/>
    </source>
</evidence>
<dbReference type="STRING" id="653667.S9WWW2"/>
<dbReference type="eggNOG" id="ENOG502S7NV">
    <property type="taxonomic scope" value="Eukaryota"/>
</dbReference>
<dbReference type="HOGENOM" id="CLU_088285_2_0_1"/>
<accession>S9WWW2</accession>
<organism evidence="2 3">
    <name type="scientific">Schizosaccharomyces cryophilus (strain OY26 / ATCC MYA-4695 / CBS 11777 / NBRC 106824 / NRRL Y48691)</name>
    <name type="common">Fission yeast</name>
    <dbReference type="NCBI Taxonomy" id="653667"/>
    <lineage>
        <taxon>Eukaryota</taxon>
        <taxon>Fungi</taxon>
        <taxon>Dikarya</taxon>
        <taxon>Ascomycota</taxon>
        <taxon>Taphrinomycotina</taxon>
        <taxon>Schizosaccharomycetes</taxon>
        <taxon>Schizosaccharomycetales</taxon>
        <taxon>Schizosaccharomycetaceae</taxon>
        <taxon>Schizosaccharomyces</taxon>
    </lineage>
</organism>
<evidence type="ECO:0000313" key="3">
    <source>
        <dbReference type="Proteomes" id="UP000015464"/>
    </source>
</evidence>
<dbReference type="GO" id="GO:0007034">
    <property type="term" value="P:vacuolar transport"/>
    <property type="evidence" value="ECO:0007669"/>
    <property type="project" value="TreeGrafter"/>
</dbReference>
<gene>
    <name evidence="2" type="ORF">SPOG_04414</name>
</gene>
<keyword evidence="3" id="KW-1185">Reference proteome</keyword>
<dbReference type="OMA" id="FYVCPAH"/>
<name>S9WWW2_SCHCR</name>
<dbReference type="AlphaFoldDB" id="S9WWW2"/>
<dbReference type="InterPro" id="IPR013640">
    <property type="entry name" value="Vfa1"/>
</dbReference>
<evidence type="ECO:0000313" key="2">
    <source>
        <dbReference type="EMBL" id="EPY49232.1"/>
    </source>
</evidence>
<protein>
    <submittedName>
        <fullName evidence="2">Fungal protein</fullName>
    </submittedName>
</protein>